<dbReference type="PROSITE" id="PS00518">
    <property type="entry name" value="ZF_RING_1"/>
    <property type="match status" value="1"/>
</dbReference>
<sequence>MISNSTAEADSALFEVPGGSLGRKESSGEVCIAPVLGEKYEEEASACVPANVFPGLVSGSAGPSDPDVCAICLDKIKLAETSQIKECEHSYCVTCILRCALYKSNTWCPQCRLPFTVVYIQGA</sequence>
<evidence type="ECO:0000256" key="4">
    <source>
        <dbReference type="PROSITE-ProRule" id="PRU00175"/>
    </source>
</evidence>
<protein>
    <recommendedName>
        <fullName evidence="5">RING-type domain-containing protein</fullName>
    </recommendedName>
</protein>
<reference evidence="7" key="3">
    <citation type="submission" date="2020-12" db="UniProtKB">
        <authorList>
            <consortium name="EnsemblPlants"/>
        </authorList>
    </citation>
    <scope>IDENTIFICATION</scope>
</reference>
<proteinExistence type="predicted"/>
<dbReference type="InterPro" id="IPR013083">
    <property type="entry name" value="Znf_RING/FYVE/PHD"/>
</dbReference>
<evidence type="ECO:0000313" key="7">
    <source>
        <dbReference type="EnsemblPlants" id="Pp3c4_28300V3.1"/>
    </source>
</evidence>
<dbReference type="EMBL" id="ABEU02000004">
    <property type="protein sequence ID" value="PNR55971.1"/>
    <property type="molecule type" value="Genomic_DNA"/>
</dbReference>
<evidence type="ECO:0000256" key="2">
    <source>
        <dbReference type="ARBA" id="ARBA00022771"/>
    </source>
</evidence>
<dbReference type="Gramene" id="Pp3c4_28300V3.2">
    <property type="protein sequence ID" value="Pp3c4_28300V3.2"/>
    <property type="gene ID" value="Pp3c4_28300"/>
</dbReference>
<reference evidence="6 8" key="1">
    <citation type="journal article" date="2008" name="Science">
        <title>The Physcomitrella genome reveals evolutionary insights into the conquest of land by plants.</title>
        <authorList>
            <person name="Rensing S."/>
            <person name="Lang D."/>
            <person name="Zimmer A."/>
            <person name="Terry A."/>
            <person name="Salamov A."/>
            <person name="Shapiro H."/>
            <person name="Nishiyama T."/>
            <person name="Perroud P.-F."/>
            <person name="Lindquist E."/>
            <person name="Kamisugi Y."/>
            <person name="Tanahashi T."/>
            <person name="Sakakibara K."/>
            <person name="Fujita T."/>
            <person name="Oishi K."/>
            <person name="Shin-I T."/>
            <person name="Kuroki Y."/>
            <person name="Toyoda A."/>
            <person name="Suzuki Y."/>
            <person name="Hashimoto A."/>
            <person name="Yamaguchi K."/>
            <person name="Sugano A."/>
            <person name="Kohara Y."/>
            <person name="Fujiyama A."/>
            <person name="Anterola A."/>
            <person name="Aoki S."/>
            <person name="Ashton N."/>
            <person name="Barbazuk W.B."/>
            <person name="Barker E."/>
            <person name="Bennetzen J."/>
            <person name="Bezanilla M."/>
            <person name="Blankenship R."/>
            <person name="Cho S.H."/>
            <person name="Dutcher S."/>
            <person name="Estelle M."/>
            <person name="Fawcett J.A."/>
            <person name="Gundlach H."/>
            <person name="Hanada K."/>
            <person name="Heyl A."/>
            <person name="Hicks K.A."/>
            <person name="Hugh J."/>
            <person name="Lohr M."/>
            <person name="Mayer K."/>
            <person name="Melkozernov A."/>
            <person name="Murata T."/>
            <person name="Nelson D."/>
            <person name="Pils B."/>
            <person name="Prigge M."/>
            <person name="Reiss B."/>
            <person name="Renner T."/>
            <person name="Rombauts S."/>
            <person name="Rushton P."/>
            <person name="Sanderfoot A."/>
            <person name="Schween G."/>
            <person name="Shiu S.-H."/>
            <person name="Stueber K."/>
            <person name="Theodoulou F.L."/>
            <person name="Tu H."/>
            <person name="Van de Peer Y."/>
            <person name="Verrier P.J."/>
            <person name="Waters E."/>
            <person name="Wood A."/>
            <person name="Yang L."/>
            <person name="Cove D."/>
            <person name="Cuming A."/>
            <person name="Hasebe M."/>
            <person name="Lucas S."/>
            <person name="Mishler D.B."/>
            <person name="Reski R."/>
            <person name="Grigoriev I."/>
            <person name="Quatrano R.S."/>
            <person name="Boore J.L."/>
        </authorList>
    </citation>
    <scope>NUCLEOTIDE SEQUENCE [LARGE SCALE GENOMIC DNA]</scope>
    <source>
        <strain evidence="7 8">cv. Gransden 2004</strain>
    </source>
</reference>
<keyword evidence="1" id="KW-0479">Metal-binding</keyword>
<dbReference type="EnsemblPlants" id="Pp3c4_28300V3.2">
    <property type="protein sequence ID" value="Pp3c4_28300V3.2"/>
    <property type="gene ID" value="Pp3c4_28300"/>
</dbReference>
<dbReference type="InterPro" id="IPR001841">
    <property type="entry name" value="Znf_RING"/>
</dbReference>
<dbReference type="AlphaFoldDB" id="A0A2K1KQD8"/>
<evidence type="ECO:0000313" key="8">
    <source>
        <dbReference type="Proteomes" id="UP000006727"/>
    </source>
</evidence>
<dbReference type="EnsemblPlants" id="Pp3c4_28300V3.1">
    <property type="protein sequence ID" value="Pp3c4_28300V3.1"/>
    <property type="gene ID" value="Pp3c4_28300"/>
</dbReference>
<dbReference type="Gene3D" id="3.30.40.10">
    <property type="entry name" value="Zinc/RING finger domain, C3HC4 (zinc finger)"/>
    <property type="match status" value="1"/>
</dbReference>
<dbReference type="InterPro" id="IPR017907">
    <property type="entry name" value="Znf_RING_CS"/>
</dbReference>
<dbReference type="PANTHER" id="PTHR47361:SF4">
    <property type="entry name" value="RING_U-BOX SUPERFAMILY PROTEIN"/>
    <property type="match status" value="1"/>
</dbReference>
<name>A0A2K1KQD8_PHYPA</name>
<dbReference type="PaxDb" id="3218-PP1S115_208V6.1"/>
<dbReference type="KEGG" id="ppp:112281710"/>
<reference evidence="6 8" key="2">
    <citation type="journal article" date="2018" name="Plant J.">
        <title>The Physcomitrella patens chromosome-scale assembly reveals moss genome structure and evolution.</title>
        <authorList>
            <person name="Lang D."/>
            <person name="Ullrich K.K."/>
            <person name="Murat F."/>
            <person name="Fuchs J."/>
            <person name="Jenkins J."/>
            <person name="Haas F.B."/>
            <person name="Piednoel M."/>
            <person name="Gundlach H."/>
            <person name="Van Bel M."/>
            <person name="Meyberg R."/>
            <person name="Vives C."/>
            <person name="Morata J."/>
            <person name="Symeonidi A."/>
            <person name="Hiss M."/>
            <person name="Muchero W."/>
            <person name="Kamisugi Y."/>
            <person name="Saleh O."/>
            <person name="Blanc G."/>
            <person name="Decker E.L."/>
            <person name="van Gessel N."/>
            <person name="Grimwood J."/>
            <person name="Hayes R.D."/>
            <person name="Graham S.W."/>
            <person name="Gunter L.E."/>
            <person name="McDaniel S.F."/>
            <person name="Hoernstein S.N.W."/>
            <person name="Larsson A."/>
            <person name="Li F.W."/>
            <person name="Perroud P.F."/>
            <person name="Phillips J."/>
            <person name="Ranjan P."/>
            <person name="Rokshar D.S."/>
            <person name="Rothfels C.J."/>
            <person name="Schneider L."/>
            <person name="Shu S."/>
            <person name="Stevenson D.W."/>
            <person name="Thummler F."/>
            <person name="Tillich M."/>
            <person name="Villarreal Aguilar J.C."/>
            <person name="Widiez T."/>
            <person name="Wong G.K."/>
            <person name="Wymore A."/>
            <person name="Zhang Y."/>
            <person name="Zimmer A.D."/>
            <person name="Quatrano R.S."/>
            <person name="Mayer K.F.X."/>
            <person name="Goodstein D."/>
            <person name="Casacuberta J.M."/>
            <person name="Vandepoele K."/>
            <person name="Reski R."/>
            <person name="Cuming A.C."/>
            <person name="Tuskan G.A."/>
            <person name="Maumus F."/>
            <person name="Salse J."/>
            <person name="Schmutz J."/>
            <person name="Rensing S.A."/>
        </authorList>
    </citation>
    <scope>NUCLEOTIDE SEQUENCE [LARGE SCALE GENOMIC DNA]</scope>
    <source>
        <strain evidence="7 8">cv. Gransden 2004</strain>
    </source>
</reference>
<dbReference type="STRING" id="3218.A0A2K1KQD8"/>
<dbReference type="GeneID" id="112281710"/>
<gene>
    <name evidence="7" type="primary">LOC112281710</name>
    <name evidence="6" type="ORF">PHYPA_006868</name>
</gene>
<dbReference type="SUPFAM" id="SSF57850">
    <property type="entry name" value="RING/U-box"/>
    <property type="match status" value="1"/>
</dbReference>
<dbReference type="RefSeq" id="XP_024374301.1">
    <property type="nucleotide sequence ID" value="XM_024518533.2"/>
</dbReference>
<dbReference type="Proteomes" id="UP000006727">
    <property type="component" value="Chromosome 4"/>
</dbReference>
<dbReference type="Pfam" id="PF13923">
    <property type="entry name" value="zf-C3HC4_2"/>
    <property type="match status" value="1"/>
</dbReference>
<dbReference type="SMART" id="SM00184">
    <property type="entry name" value="RING"/>
    <property type="match status" value="1"/>
</dbReference>
<evidence type="ECO:0000313" key="6">
    <source>
        <dbReference type="EMBL" id="PNR55971.1"/>
    </source>
</evidence>
<evidence type="ECO:0000256" key="1">
    <source>
        <dbReference type="ARBA" id="ARBA00022723"/>
    </source>
</evidence>
<dbReference type="OrthoDB" id="1935339at2759"/>
<keyword evidence="2 4" id="KW-0863">Zinc-finger</keyword>
<dbReference type="PANTHER" id="PTHR47361">
    <property type="entry name" value="RING/U-BOX SUPERFAMILY PROTEIN"/>
    <property type="match status" value="1"/>
</dbReference>
<keyword evidence="8" id="KW-1185">Reference proteome</keyword>
<dbReference type="Gramene" id="Pp3c4_28300V3.1">
    <property type="protein sequence ID" value="Pp3c4_28300V3.1"/>
    <property type="gene ID" value="Pp3c4_28300"/>
</dbReference>
<keyword evidence="3" id="KW-0862">Zinc</keyword>
<evidence type="ECO:0000259" key="5">
    <source>
        <dbReference type="PROSITE" id="PS50089"/>
    </source>
</evidence>
<accession>A0A2K1KQD8</accession>
<dbReference type="GO" id="GO:0008270">
    <property type="term" value="F:zinc ion binding"/>
    <property type="evidence" value="ECO:0007669"/>
    <property type="project" value="UniProtKB-KW"/>
</dbReference>
<organism evidence="6">
    <name type="scientific">Physcomitrium patens</name>
    <name type="common">Spreading-leaved earth moss</name>
    <name type="synonym">Physcomitrella patens</name>
    <dbReference type="NCBI Taxonomy" id="3218"/>
    <lineage>
        <taxon>Eukaryota</taxon>
        <taxon>Viridiplantae</taxon>
        <taxon>Streptophyta</taxon>
        <taxon>Embryophyta</taxon>
        <taxon>Bryophyta</taxon>
        <taxon>Bryophytina</taxon>
        <taxon>Bryopsida</taxon>
        <taxon>Funariidae</taxon>
        <taxon>Funariales</taxon>
        <taxon>Funariaceae</taxon>
        <taxon>Physcomitrium</taxon>
    </lineage>
</organism>
<dbReference type="PROSITE" id="PS50089">
    <property type="entry name" value="ZF_RING_2"/>
    <property type="match status" value="1"/>
</dbReference>
<feature type="domain" description="RING-type" evidence="5">
    <location>
        <begin position="69"/>
        <end position="112"/>
    </location>
</feature>
<evidence type="ECO:0000256" key="3">
    <source>
        <dbReference type="ARBA" id="ARBA00022833"/>
    </source>
</evidence>